<name>A0A8H6ZF25_9AGAR</name>
<feature type="region of interest" description="Disordered" evidence="1">
    <location>
        <begin position="81"/>
        <end position="104"/>
    </location>
</feature>
<dbReference type="Proteomes" id="UP000623467">
    <property type="component" value="Unassembled WGS sequence"/>
</dbReference>
<gene>
    <name evidence="2" type="ORF">MSAN_00067700</name>
</gene>
<feature type="compositionally biased region" description="Low complexity" evidence="1">
    <location>
        <begin position="83"/>
        <end position="94"/>
    </location>
</feature>
<proteinExistence type="predicted"/>
<protein>
    <submittedName>
        <fullName evidence="2">Uncharacterized protein</fullName>
    </submittedName>
</protein>
<dbReference type="OrthoDB" id="3068383at2759"/>
<reference evidence="2" key="1">
    <citation type="submission" date="2020-05" db="EMBL/GenBank/DDBJ databases">
        <title>Mycena genomes resolve the evolution of fungal bioluminescence.</title>
        <authorList>
            <person name="Tsai I.J."/>
        </authorList>
    </citation>
    <scope>NUCLEOTIDE SEQUENCE</scope>
    <source>
        <strain evidence="2">160909Yilan</strain>
    </source>
</reference>
<dbReference type="EMBL" id="JACAZH010000001">
    <property type="protein sequence ID" value="KAF7376517.1"/>
    <property type="molecule type" value="Genomic_DNA"/>
</dbReference>
<evidence type="ECO:0000256" key="1">
    <source>
        <dbReference type="SAM" id="MobiDB-lite"/>
    </source>
</evidence>
<comment type="caution">
    <text evidence="2">The sequence shown here is derived from an EMBL/GenBank/DDBJ whole genome shotgun (WGS) entry which is preliminary data.</text>
</comment>
<keyword evidence="3" id="KW-1185">Reference proteome</keyword>
<evidence type="ECO:0000313" key="2">
    <source>
        <dbReference type="EMBL" id="KAF7376517.1"/>
    </source>
</evidence>
<evidence type="ECO:0000313" key="3">
    <source>
        <dbReference type="Proteomes" id="UP000623467"/>
    </source>
</evidence>
<accession>A0A8H6ZF25</accession>
<organism evidence="2 3">
    <name type="scientific">Mycena sanguinolenta</name>
    <dbReference type="NCBI Taxonomy" id="230812"/>
    <lineage>
        <taxon>Eukaryota</taxon>
        <taxon>Fungi</taxon>
        <taxon>Dikarya</taxon>
        <taxon>Basidiomycota</taxon>
        <taxon>Agaricomycotina</taxon>
        <taxon>Agaricomycetes</taxon>
        <taxon>Agaricomycetidae</taxon>
        <taxon>Agaricales</taxon>
        <taxon>Marasmiineae</taxon>
        <taxon>Mycenaceae</taxon>
        <taxon>Mycena</taxon>
    </lineage>
</organism>
<sequence>MTSTARPPRAPPLTSVPSTPGPELPGGYPRNSTVFTTNQWDHSAQKAQKGESSLFSTAKTYLSAPKAYLPPAVASYFPAHVDPASLKPSSASSPPGSPGHTPRRCAAHRWQHRERFQHTCARGQGLIARHIGDTNTNSVTRKPS</sequence>
<dbReference type="AlphaFoldDB" id="A0A8H6ZF25"/>
<feature type="region of interest" description="Disordered" evidence="1">
    <location>
        <begin position="1"/>
        <end position="35"/>
    </location>
</feature>